<dbReference type="EMBL" id="CP094669">
    <property type="protein sequence ID" value="UOG74003.1"/>
    <property type="molecule type" value="Genomic_DNA"/>
</dbReference>
<feature type="domain" description="HTH lacI-type" evidence="4">
    <location>
        <begin position="11"/>
        <end position="66"/>
    </location>
</feature>
<gene>
    <name evidence="5" type="ORF">MTX78_17995</name>
</gene>
<protein>
    <submittedName>
        <fullName evidence="5">Substrate-binding domain-containing protein</fullName>
    </submittedName>
</protein>
<evidence type="ECO:0000256" key="3">
    <source>
        <dbReference type="ARBA" id="ARBA00023163"/>
    </source>
</evidence>
<dbReference type="Gene3D" id="1.10.260.40">
    <property type="entry name" value="lambda repressor-like DNA-binding domains"/>
    <property type="match status" value="1"/>
</dbReference>
<sequence>MNSKVKKRTLIHDIARHLDVSIATVSLVLNGKAKQSRISDALAERVLAYVKEVGYKPNHLAKSLRTGKTHVIGLVVEDISNPFFATVAWMIEKQAFERGYRIIYCSTDNDTSKAKELITMFQDRHVDGYIIVPPEGVEEQVSVILREQIPVVLFDRYLPDLPTNYIVVDGTKGTYEAAQHLLEQGFTSIAFVTTDSKQTQMEARLQGYVQAMEERGLQQRVKHVNITDSEKILADIHSFIAENRDCDAIIFSTNYLSIYGLEAIAQQKLRIPDDLAVISYDDHDLFRLYTPAITVIAQPVESIAKNVIDILLDQLKHPSDKEDTTAIQAVVLPTSLVVRKSSIRS</sequence>
<dbReference type="PROSITE" id="PS50932">
    <property type="entry name" value="HTH_LACI_2"/>
    <property type="match status" value="1"/>
</dbReference>
<dbReference type="PANTHER" id="PTHR30146">
    <property type="entry name" value="LACI-RELATED TRANSCRIPTIONAL REPRESSOR"/>
    <property type="match status" value="1"/>
</dbReference>
<dbReference type="InterPro" id="IPR010982">
    <property type="entry name" value="Lambda_DNA-bd_dom_sf"/>
</dbReference>
<dbReference type="InterPro" id="IPR028082">
    <property type="entry name" value="Peripla_BP_I"/>
</dbReference>
<evidence type="ECO:0000256" key="1">
    <source>
        <dbReference type="ARBA" id="ARBA00023015"/>
    </source>
</evidence>
<dbReference type="SUPFAM" id="SSF47413">
    <property type="entry name" value="lambda repressor-like DNA-binding domains"/>
    <property type="match status" value="1"/>
</dbReference>
<dbReference type="InterPro" id="IPR046335">
    <property type="entry name" value="LacI/GalR-like_sensor"/>
</dbReference>
<evidence type="ECO:0000313" key="6">
    <source>
        <dbReference type="Proteomes" id="UP000831113"/>
    </source>
</evidence>
<dbReference type="CDD" id="cd01392">
    <property type="entry name" value="HTH_LacI"/>
    <property type="match status" value="1"/>
</dbReference>
<dbReference type="RefSeq" id="WP_243797140.1">
    <property type="nucleotide sequence ID" value="NZ_CP094669.1"/>
</dbReference>
<evidence type="ECO:0000313" key="5">
    <source>
        <dbReference type="EMBL" id="UOG74003.1"/>
    </source>
</evidence>
<dbReference type="InterPro" id="IPR000843">
    <property type="entry name" value="HTH_LacI"/>
</dbReference>
<accession>A0ABY4D215</accession>
<proteinExistence type="predicted"/>
<dbReference type="Gene3D" id="3.40.50.2300">
    <property type="match status" value="2"/>
</dbReference>
<dbReference type="Proteomes" id="UP000831113">
    <property type="component" value="Chromosome"/>
</dbReference>
<evidence type="ECO:0000259" key="4">
    <source>
        <dbReference type="PROSITE" id="PS50932"/>
    </source>
</evidence>
<dbReference type="Pfam" id="PF00356">
    <property type="entry name" value="LacI"/>
    <property type="match status" value="1"/>
</dbReference>
<keyword evidence="2" id="KW-0238">DNA-binding</keyword>
<keyword evidence="6" id="KW-1185">Reference proteome</keyword>
<organism evidence="5 6">
    <name type="scientific">Hymenobacter tibetensis</name>
    <dbReference type="NCBI Taxonomy" id="497967"/>
    <lineage>
        <taxon>Bacteria</taxon>
        <taxon>Pseudomonadati</taxon>
        <taxon>Bacteroidota</taxon>
        <taxon>Cytophagia</taxon>
        <taxon>Cytophagales</taxon>
        <taxon>Hymenobacteraceae</taxon>
        <taxon>Hymenobacter</taxon>
    </lineage>
</organism>
<dbReference type="CDD" id="cd19977">
    <property type="entry name" value="PBP1_EndR-like"/>
    <property type="match status" value="1"/>
</dbReference>
<name>A0ABY4D215_9BACT</name>
<dbReference type="PANTHER" id="PTHR30146:SF109">
    <property type="entry name" value="HTH-TYPE TRANSCRIPTIONAL REGULATOR GALS"/>
    <property type="match status" value="1"/>
</dbReference>
<dbReference type="Pfam" id="PF13377">
    <property type="entry name" value="Peripla_BP_3"/>
    <property type="match status" value="1"/>
</dbReference>
<evidence type="ECO:0000256" key="2">
    <source>
        <dbReference type="ARBA" id="ARBA00023125"/>
    </source>
</evidence>
<keyword evidence="1" id="KW-0805">Transcription regulation</keyword>
<keyword evidence="3" id="KW-0804">Transcription</keyword>
<dbReference type="SUPFAM" id="SSF53822">
    <property type="entry name" value="Periplasmic binding protein-like I"/>
    <property type="match status" value="1"/>
</dbReference>
<reference evidence="5 6" key="1">
    <citation type="submission" date="2022-03" db="EMBL/GenBank/DDBJ databases">
        <title>Hymenobactersp. isolated from the air.</title>
        <authorList>
            <person name="Won M."/>
            <person name="Kwon S.-W."/>
        </authorList>
    </citation>
    <scope>NUCLEOTIDE SEQUENCE [LARGE SCALE GENOMIC DNA]</scope>
    <source>
        <strain evidence="5 6">KACC 21982</strain>
    </source>
</reference>
<dbReference type="SMART" id="SM00354">
    <property type="entry name" value="HTH_LACI"/>
    <property type="match status" value="1"/>
</dbReference>